<accession>A0ABN9SYC0</accession>
<sequence>MTVVIMRALTYCFSSNLSFQCSPELTMRGATDAPVTTAAMRALVGEFMTTVDTKIKEAVAPITANMNTNSAELVRRINLARAELKEHDARTKVKATSPIAANAEGEFHRVPQSYVIILQTPDQAKEFRIQAGVTTMQWIDPRNQRQYTLRARGDLPEDVRDKQRALSKLFIPIRDLCQKSANWPPNCRVEVDGFKGRLFVTNGDDIWTLIATNQISMDKFNFVPVGDELSDRGVNMPQVFSICTWNCQTLFYSIHSPISRSKPTFDVARRLMGKRSIARVQGVHGCPGDLRTLRSELPDVEVFGSFDSSECAGGIVALVQSKLFS</sequence>
<keyword evidence="2" id="KW-1185">Reference proteome</keyword>
<dbReference type="Proteomes" id="UP001189429">
    <property type="component" value="Unassembled WGS sequence"/>
</dbReference>
<dbReference type="EMBL" id="CAUYUJ010014164">
    <property type="protein sequence ID" value="CAK0837596.1"/>
    <property type="molecule type" value="Genomic_DNA"/>
</dbReference>
<proteinExistence type="predicted"/>
<gene>
    <name evidence="1" type="ORF">PCOR1329_LOCUS33741</name>
</gene>
<feature type="non-terminal residue" evidence="1">
    <location>
        <position position="325"/>
    </location>
</feature>
<evidence type="ECO:0000313" key="1">
    <source>
        <dbReference type="EMBL" id="CAK0837596.1"/>
    </source>
</evidence>
<reference evidence="1" key="1">
    <citation type="submission" date="2023-10" db="EMBL/GenBank/DDBJ databases">
        <authorList>
            <person name="Chen Y."/>
            <person name="Shah S."/>
            <person name="Dougan E. K."/>
            <person name="Thang M."/>
            <person name="Chan C."/>
        </authorList>
    </citation>
    <scope>NUCLEOTIDE SEQUENCE [LARGE SCALE GENOMIC DNA]</scope>
</reference>
<comment type="caution">
    <text evidence="1">The sequence shown here is derived from an EMBL/GenBank/DDBJ whole genome shotgun (WGS) entry which is preliminary data.</text>
</comment>
<evidence type="ECO:0000313" key="2">
    <source>
        <dbReference type="Proteomes" id="UP001189429"/>
    </source>
</evidence>
<name>A0ABN9SYC0_9DINO</name>
<organism evidence="1 2">
    <name type="scientific">Prorocentrum cordatum</name>
    <dbReference type="NCBI Taxonomy" id="2364126"/>
    <lineage>
        <taxon>Eukaryota</taxon>
        <taxon>Sar</taxon>
        <taxon>Alveolata</taxon>
        <taxon>Dinophyceae</taxon>
        <taxon>Prorocentrales</taxon>
        <taxon>Prorocentraceae</taxon>
        <taxon>Prorocentrum</taxon>
    </lineage>
</organism>
<protein>
    <submittedName>
        <fullName evidence="1">Uncharacterized protein</fullName>
    </submittedName>
</protein>